<dbReference type="Gene3D" id="3.40.50.12780">
    <property type="entry name" value="N-terminal domain of ligase-like"/>
    <property type="match status" value="1"/>
</dbReference>
<dbReference type="GO" id="GO:0016874">
    <property type="term" value="F:ligase activity"/>
    <property type="evidence" value="ECO:0007669"/>
    <property type="project" value="UniProtKB-KW"/>
</dbReference>
<gene>
    <name evidence="1" type="ORF">JK358_06605</name>
</gene>
<organism evidence="1 2">
    <name type="scientific">Nocardia acididurans</name>
    <dbReference type="NCBI Taxonomy" id="2802282"/>
    <lineage>
        <taxon>Bacteria</taxon>
        <taxon>Bacillati</taxon>
        <taxon>Actinomycetota</taxon>
        <taxon>Actinomycetes</taxon>
        <taxon>Mycobacteriales</taxon>
        <taxon>Nocardiaceae</taxon>
        <taxon>Nocardia</taxon>
    </lineage>
</organism>
<keyword evidence="2" id="KW-1185">Reference proteome</keyword>
<keyword evidence="1" id="KW-0436">Ligase</keyword>
<dbReference type="Proteomes" id="UP000602198">
    <property type="component" value="Unassembled WGS sequence"/>
</dbReference>
<sequence length="457" mass="50169">MTSSNSGLSFKHRLRRAHPRRRALQRTLRALDRADAERIRDFQEQRLRRLVRVAAQRSPFYRSYFRESGVDPASIRTLADLPKLPLISRREVAGHADRFRTVPRRLMWPAMSSGTSGVPIECYRTTTSSVLELTALERQWSWFGVPADSRRVVLRGNGFASGNDGVDLPVRAVPGARQLLVSSFYLTPDRIGAIAEEIRSFAPHAIEGWPSSIALLAALLRDRGEKIPLRAVITSSEMQSPGQQQLMREVFGAPIVDHYGQTERVTMAGSCEAGGYHVFPDYGITELIPVEGSADRFEIVGTALHNTGFPLLRYRTGDEVQAAPDEPCPCGRAFPRLGVIAGRIDDILTAADGRPLPLGSTVLDDLSGLRESQIAQLRPGVFELRVVPGEGFSLEQVSDHIRRNVDSLFGPGQELTVRVLDALPRPAGGKLKTCVVEHGSGDVIPPGGSPISPVQPW</sequence>
<evidence type="ECO:0000313" key="2">
    <source>
        <dbReference type="Proteomes" id="UP000602198"/>
    </source>
</evidence>
<dbReference type="PANTHER" id="PTHR36932">
    <property type="entry name" value="CAPSULAR POLYSACCHARIDE BIOSYNTHESIS PROTEIN"/>
    <property type="match status" value="1"/>
</dbReference>
<reference evidence="1 2" key="1">
    <citation type="submission" date="2021-01" db="EMBL/GenBank/DDBJ databases">
        <title>WGS of actinomycetes isolated from Thailand.</title>
        <authorList>
            <person name="Thawai C."/>
        </authorList>
    </citation>
    <scope>NUCLEOTIDE SEQUENCE [LARGE SCALE GENOMIC DNA]</scope>
    <source>
        <strain evidence="1 2">LPG 2</strain>
    </source>
</reference>
<evidence type="ECO:0000313" key="1">
    <source>
        <dbReference type="EMBL" id="MBL1074062.1"/>
    </source>
</evidence>
<dbReference type="InterPro" id="IPR042099">
    <property type="entry name" value="ANL_N_sf"/>
</dbReference>
<dbReference type="RefSeq" id="WP_201944855.1">
    <property type="nucleotide sequence ID" value="NZ_JAERRJ010000002.1"/>
</dbReference>
<name>A0ABS1M069_9NOCA</name>
<dbReference type="InterPro" id="IPR053158">
    <property type="entry name" value="CapK_Type1_Caps_Biosynth"/>
</dbReference>
<protein>
    <submittedName>
        <fullName evidence="1">Phenylacetate--CoA ligase family protein</fullName>
    </submittedName>
</protein>
<dbReference type="PANTHER" id="PTHR36932:SF1">
    <property type="entry name" value="CAPSULAR POLYSACCHARIDE BIOSYNTHESIS PROTEIN"/>
    <property type="match status" value="1"/>
</dbReference>
<dbReference type="EMBL" id="JAERRJ010000002">
    <property type="protein sequence ID" value="MBL1074062.1"/>
    <property type="molecule type" value="Genomic_DNA"/>
</dbReference>
<accession>A0ABS1M069</accession>
<comment type="caution">
    <text evidence="1">The sequence shown here is derived from an EMBL/GenBank/DDBJ whole genome shotgun (WGS) entry which is preliminary data.</text>
</comment>
<proteinExistence type="predicted"/>
<dbReference type="SUPFAM" id="SSF56801">
    <property type="entry name" value="Acetyl-CoA synthetase-like"/>
    <property type="match status" value="1"/>
</dbReference>